<keyword evidence="3" id="KW-1185">Reference proteome</keyword>
<organism evidence="2 3">
    <name type="scientific">Acidothermus cellulolyticus (strain ATCC 43068 / DSM 8971 / 11B)</name>
    <dbReference type="NCBI Taxonomy" id="351607"/>
    <lineage>
        <taxon>Bacteria</taxon>
        <taxon>Bacillati</taxon>
        <taxon>Actinomycetota</taxon>
        <taxon>Actinomycetes</taxon>
        <taxon>Acidothermales</taxon>
        <taxon>Acidothermaceae</taxon>
        <taxon>Acidothermus</taxon>
    </lineage>
</organism>
<evidence type="ECO:0000256" key="1">
    <source>
        <dbReference type="SAM" id="MobiDB-lite"/>
    </source>
</evidence>
<dbReference type="eggNOG" id="ENOG50318WM">
    <property type="taxonomic scope" value="Bacteria"/>
</dbReference>
<dbReference type="Proteomes" id="UP000008221">
    <property type="component" value="Chromosome"/>
</dbReference>
<gene>
    <name evidence="2" type="ordered locus">Acel_1386</name>
</gene>
<feature type="region of interest" description="Disordered" evidence="1">
    <location>
        <begin position="178"/>
        <end position="205"/>
    </location>
</feature>
<dbReference type="RefSeq" id="WP_011720221.1">
    <property type="nucleotide sequence ID" value="NC_008578.1"/>
</dbReference>
<dbReference type="HOGENOM" id="CLU_077385_0_0_11"/>
<evidence type="ECO:0000313" key="3">
    <source>
        <dbReference type="Proteomes" id="UP000008221"/>
    </source>
</evidence>
<name>A0LUP8_ACIC1</name>
<dbReference type="Pfam" id="PF11452">
    <property type="entry name" value="DUF3000"/>
    <property type="match status" value="1"/>
</dbReference>
<feature type="compositionally biased region" description="Pro residues" evidence="1">
    <location>
        <begin position="178"/>
        <end position="191"/>
    </location>
</feature>
<dbReference type="OrthoDB" id="3210980at2"/>
<protein>
    <recommendedName>
        <fullName evidence="4">DUF3000 domain-containing protein</fullName>
    </recommendedName>
</protein>
<dbReference type="EMBL" id="CP000481">
    <property type="protein sequence ID" value="ABK53158.1"/>
    <property type="molecule type" value="Genomic_DNA"/>
</dbReference>
<reference evidence="2 3" key="1">
    <citation type="journal article" date="2009" name="Genome Res.">
        <title>Complete genome of the cellulolytic thermophile Acidothermus cellulolyticus 11B provides insights into its ecophysiological and evolutionary adaptations.</title>
        <authorList>
            <person name="Barabote R.D."/>
            <person name="Xie G."/>
            <person name="Leu D.H."/>
            <person name="Normand P."/>
            <person name="Necsulea A."/>
            <person name="Daubin V."/>
            <person name="Medigue C."/>
            <person name="Adney W.S."/>
            <person name="Xu X.C."/>
            <person name="Lapidus A."/>
            <person name="Parales R.E."/>
            <person name="Detter C."/>
            <person name="Pujic P."/>
            <person name="Bruce D."/>
            <person name="Lavire C."/>
            <person name="Challacombe J.F."/>
            <person name="Brettin T.S."/>
            <person name="Berry A.M."/>
        </authorList>
    </citation>
    <scope>NUCLEOTIDE SEQUENCE [LARGE SCALE GENOMIC DNA]</scope>
    <source>
        <strain evidence="3">ATCC 43068 / DSM 8971 / 11B</strain>
    </source>
</reference>
<dbReference type="AlphaFoldDB" id="A0LUP8"/>
<feature type="compositionally biased region" description="Low complexity" evidence="1">
    <location>
        <begin position="196"/>
        <end position="205"/>
    </location>
</feature>
<dbReference type="InParanoid" id="A0LUP8"/>
<accession>A0LUP8</accession>
<dbReference type="InterPro" id="IPR021555">
    <property type="entry name" value="DUF3000"/>
</dbReference>
<dbReference type="KEGG" id="ace:Acel_1386"/>
<evidence type="ECO:0000313" key="2">
    <source>
        <dbReference type="EMBL" id="ABK53158.1"/>
    </source>
</evidence>
<dbReference type="STRING" id="351607.Acel_1386"/>
<sequence length="205" mass="21997">MASRQRPSEPPEAFARAIAGLRAVRLRPEIRLAEAPAPQRLAPFALAFTGDIDAAGEELATGRFVVLHNPAGEETWQGDTRVVVYVRALLEPEMANDPFLPAVAWTWLTEALTHRFEPAMPVALGGTVTRVLSESFGTMSSRPPSAHVELRASWTPSGDLTAHLEAWGEVLASAAGLPPLPPGVAVLPPPGDARRTAATRPPRRR</sequence>
<proteinExistence type="predicted"/>
<evidence type="ECO:0008006" key="4">
    <source>
        <dbReference type="Google" id="ProtNLM"/>
    </source>
</evidence>